<feature type="transmembrane region" description="Helical" evidence="12">
    <location>
        <begin position="12"/>
        <end position="40"/>
    </location>
</feature>
<dbReference type="GO" id="GO:0070069">
    <property type="term" value="C:cytochrome complex"/>
    <property type="evidence" value="ECO:0007669"/>
    <property type="project" value="TreeGrafter"/>
</dbReference>
<dbReference type="NCBIfam" id="TIGR00203">
    <property type="entry name" value="cydB"/>
    <property type="match status" value="1"/>
</dbReference>
<evidence type="ECO:0000256" key="1">
    <source>
        <dbReference type="ARBA" id="ARBA00004651"/>
    </source>
</evidence>
<keyword evidence="5" id="KW-0349">Heme</keyword>
<organism evidence="13 14">
    <name type="scientific">Mariniphaga anaerophila</name>
    <dbReference type="NCBI Taxonomy" id="1484053"/>
    <lineage>
        <taxon>Bacteria</taxon>
        <taxon>Pseudomonadati</taxon>
        <taxon>Bacteroidota</taxon>
        <taxon>Bacteroidia</taxon>
        <taxon>Marinilabiliales</taxon>
        <taxon>Prolixibacteraceae</taxon>
        <taxon>Mariniphaga</taxon>
    </lineage>
</organism>
<keyword evidence="10" id="KW-0408">Iron</keyword>
<dbReference type="STRING" id="1484053.SAMN05444274_102553"/>
<keyword evidence="6 12" id="KW-0812">Transmembrane</keyword>
<feature type="transmembrane region" description="Helical" evidence="12">
    <location>
        <begin position="287"/>
        <end position="307"/>
    </location>
</feature>
<name>A0A1M4WT75_9BACT</name>
<dbReference type="EMBL" id="FQUM01000002">
    <property type="protein sequence ID" value="SHE84436.1"/>
    <property type="molecule type" value="Genomic_DNA"/>
</dbReference>
<keyword evidence="11 12" id="KW-0472">Membrane</keyword>
<dbReference type="InterPro" id="IPR003317">
    <property type="entry name" value="Cyt-d_oxidase_su2"/>
</dbReference>
<dbReference type="GO" id="GO:0019646">
    <property type="term" value="P:aerobic electron transport chain"/>
    <property type="evidence" value="ECO:0007669"/>
    <property type="project" value="TreeGrafter"/>
</dbReference>
<evidence type="ECO:0000256" key="5">
    <source>
        <dbReference type="ARBA" id="ARBA00022617"/>
    </source>
</evidence>
<keyword evidence="3" id="KW-0813">Transport</keyword>
<proteinExistence type="inferred from homology"/>
<dbReference type="RefSeq" id="WP_072999793.1">
    <property type="nucleotide sequence ID" value="NZ_FQUM01000002.1"/>
</dbReference>
<sequence>MFENLSFLALQQYWWVIISILAALFVFLTFVQGGQTLIFSIGKTEGEKTMLLNTLGRKWEFTFTTLVTFGGAFFASFPLFYSTSFGGAYWVWLAILAAFVIQAVSYEFRMKPDNLLGARTFEIFLFINGLLGTILIGTAVGTFFNGADFALNDMNQVLWQNPARGLEAVLTFHNVALGLAVFFLARVLGLLYFIFTIDNDLIIARSRKHLFVTAVLFLVFFLYFLVALLFKEGFAVNPESGEVFMEKYKYLNNLLAMPLVLVIMLVGVVGVLWGIISTLFMHGNKGFIFAGTGTVLTVLSLFLIAGFNNTSFYPSNFDLQSSLTIQNASSSKFTLTAMSYVSLLIPFVFAYIVYFWRAMNKKKITSEEMEEESHVY</sequence>
<evidence type="ECO:0000256" key="6">
    <source>
        <dbReference type="ARBA" id="ARBA00022692"/>
    </source>
</evidence>
<evidence type="ECO:0000256" key="9">
    <source>
        <dbReference type="ARBA" id="ARBA00022989"/>
    </source>
</evidence>
<dbReference type="GO" id="GO:0005886">
    <property type="term" value="C:plasma membrane"/>
    <property type="evidence" value="ECO:0007669"/>
    <property type="project" value="UniProtKB-SubCell"/>
</dbReference>
<evidence type="ECO:0000256" key="7">
    <source>
        <dbReference type="ARBA" id="ARBA00022723"/>
    </source>
</evidence>
<dbReference type="OrthoDB" id="9776710at2"/>
<dbReference type="GO" id="GO:0016682">
    <property type="term" value="F:oxidoreductase activity, acting on diphenols and related substances as donors, oxygen as acceptor"/>
    <property type="evidence" value="ECO:0007669"/>
    <property type="project" value="TreeGrafter"/>
</dbReference>
<evidence type="ECO:0000256" key="12">
    <source>
        <dbReference type="SAM" id="Phobius"/>
    </source>
</evidence>
<feature type="transmembrane region" description="Helical" evidence="12">
    <location>
        <begin position="87"/>
        <end position="108"/>
    </location>
</feature>
<keyword evidence="9 12" id="KW-1133">Transmembrane helix</keyword>
<dbReference type="Pfam" id="PF02322">
    <property type="entry name" value="Cyt_bd_oxida_II"/>
    <property type="match status" value="1"/>
</dbReference>
<gene>
    <name evidence="13" type="ORF">SAMN05444274_102553</name>
</gene>
<dbReference type="PANTHER" id="PTHR43141">
    <property type="entry name" value="CYTOCHROME BD2 SUBUNIT II"/>
    <property type="match status" value="1"/>
</dbReference>
<feature type="transmembrane region" description="Helical" evidence="12">
    <location>
        <begin position="61"/>
        <end position="81"/>
    </location>
</feature>
<keyword evidence="8" id="KW-0249">Electron transport</keyword>
<comment type="subcellular location">
    <subcellularLocation>
        <location evidence="1">Cell membrane</location>
        <topology evidence="1">Multi-pass membrane protein</topology>
    </subcellularLocation>
</comment>
<feature type="transmembrane region" description="Helical" evidence="12">
    <location>
        <begin position="120"/>
        <end position="144"/>
    </location>
</feature>
<keyword evidence="7" id="KW-0479">Metal-binding</keyword>
<evidence type="ECO:0000313" key="14">
    <source>
        <dbReference type="Proteomes" id="UP000184164"/>
    </source>
</evidence>
<feature type="transmembrane region" description="Helical" evidence="12">
    <location>
        <begin position="337"/>
        <end position="356"/>
    </location>
</feature>
<dbReference type="GO" id="GO:0009055">
    <property type="term" value="F:electron transfer activity"/>
    <property type="evidence" value="ECO:0007669"/>
    <property type="project" value="TreeGrafter"/>
</dbReference>
<accession>A0A1M4WT75</accession>
<evidence type="ECO:0000256" key="11">
    <source>
        <dbReference type="ARBA" id="ARBA00023136"/>
    </source>
</evidence>
<dbReference type="AlphaFoldDB" id="A0A1M4WT75"/>
<evidence type="ECO:0000256" key="8">
    <source>
        <dbReference type="ARBA" id="ARBA00022982"/>
    </source>
</evidence>
<keyword evidence="4" id="KW-1003">Cell membrane</keyword>
<dbReference type="PANTHER" id="PTHR43141:SF5">
    <property type="entry name" value="CYTOCHROME BD-I UBIQUINOL OXIDASE SUBUNIT 2"/>
    <property type="match status" value="1"/>
</dbReference>
<protein>
    <submittedName>
        <fullName evidence="13">Cytochrome bd-I ubiquinol oxidase subunit 2 apoprotein</fullName>
    </submittedName>
</protein>
<evidence type="ECO:0000256" key="10">
    <source>
        <dbReference type="ARBA" id="ARBA00023004"/>
    </source>
</evidence>
<reference evidence="13 14" key="1">
    <citation type="submission" date="2016-11" db="EMBL/GenBank/DDBJ databases">
        <authorList>
            <person name="Jaros S."/>
            <person name="Januszkiewicz K."/>
            <person name="Wedrychowicz H."/>
        </authorList>
    </citation>
    <scope>NUCLEOTIDE SEQUENCE [LARGE SCALE GENOMIC DNA]</scope>
    <source>
        <strain evidence="13 14">DSM 26910</strain>
    </source>
</reference>
<evidence type="ECO:0000256" key="3">
    <source>
        <dbReference type="ARBA" id="ARBA00022448"/>
    </source>
</evidence>
<feature type="transmembrane region" description="Helical" evidence="12">
    <location>
        <begin position="209"/>
        <end position="230"/>
    </location>
</feature>
<evidence type="ECO:0000256" key="2">
    <source>
        <dbReference type="ARBA" id="ARBA00007543"/>
    </source>
</evidence>
<feature type="transmembrane region" description="Helical" evidence="12">
    <location>
        <begin position="175"/>
        <end position="197"/>
    </location>
</feature>
<dbReference type="GO" id="GO:0046872">
    <property type="term" value="F:metal ion binding"/>
    <property type="evidence" value="ECO:0007669"/>
    <property type="project" value="UniProtKB-KW"/>
</dbReference>
<feature type="transmembrane region" description="Helical" evidence="12">
    <location>
        <begin position="250"/>
        <end position="275"/>
    </location>
</feature>
<dbReference type="Proteomes" id="UP000184164">
    <property type="component" value="Unassembled WGS sequence"/>
</dbReference>
<evidence type="ECO:0000313" key="13">
    <source>
        <dbReference type="EMBL" id="SHE84436.1"/>
    </source>
</evidence>
<evidence type="ECO:0000256" key="4">
    <source>
        <dbReference type="ARBA" id="ARBA00022475"/>
    </source>
</evidence>
<comment type="similarity">
    <text evidence="2">Belongs to the cytochrome ubiquinol oxidase subunit 2 family.</text>
</comment>
<keyword evidence="14" id="KW-1185">Reference proteome</keyword>